<sequence length="94" mass="10853">MRRPRLKRRHDADVLPCPRPGLNFSKMTQAEQCSAFSPAEFLGRGSIGPLSESEEEEEEEEEEDQRKRTLIDGGQKMVFERDCTELDLNLIEEN</sequence>
<dbReference type="InterPro" id="IPR029356">
    <property type="entry name" value="FAM53"/>
</dbReference>
<dbReference type="GO" id="GO:0006606">
    <property type="term" value="P:protein import into nucleus"/>
    <property type="evidence" value="ECO:0007669"/>
    <property type="project" value="TreeGrafter"/>
</dbReference>
<keyword evidence="4" id="KW-1185">Reference proteome</keyword>
<dbReference type="PANTHER" id="PTHR28567:SF4">
    <property type="entry name" value="PROTEIN FAM53C"/>
    <property type="match status" value="1"/>
</dbReference>
<name>A0A9N7TIE7_PLEPL</name>
<gene>
    <name evidence="3" type="ORF">PLEPLA_LOCUS1336</name>
</gene>
<dbReference type="AlphaFoldDB" id="A0A9N7TIE7"/>
<feature type="compositionally biased region" description="Acidic residues" evidence="2">
    <location>
        <begin position="52"/>
        <end position="63"/>
    </location>
</feature>
<evidence type="ECO:0000313" key="3">
    <source>
        <dbReference type="EMBL" id="CAB1413635.1"/>
    </source>
</evidence>
<evidence type="ECO:0000256" key="1">
    <source>
        <dbReference type="ARBA" id="ARBA00010984"/>
    </source>
</evidence>
<evidence type="ECO:0000313" key="4">
    <source>
        <dbReference type="Proteomes" id="UP001153269"/>
    </source>
</evidence>
<dbReference type="PANTHER" id="PTHR28567">
    <property type="entry name" value="PROTEIN FAM53A-LIKE ISOFORM X1"/>
    <property type="match status" value="1"/>
</dbReference>
<comment type="similarity">
    <text evidence="1">Belongs to the FAM53 family.</text>
</comment>
<comment type="caution">
    <text evidence="3">The sequence shown here is derived from an EMBL/GenBank/DDBJ whole genome shotgun (WGS) entry which is preliminary data.</text>
</comment>
<evidence type="ECO:0000256" key="2">
    <source>
        <dbReference type="SAM" id="MobiDB-lite"/>
    </source>
</evidence>
<feature type="region of interest" description="Disordered" evidence="2">
    <location>
        <begin position="37"/>
        <end position="73"/>
    </location>
</feature>
<dbReference type="EMBL" id="CADEAL010000063">
    <property type="protein sequence ID" value="CAB1413635.1"/>
    <property type="molecule type" value="Genomic_DNA"/>
</dbReference>
<dbReference type="GO" id="GO:0005634">
    <property type="term" value="C:nucleus"/>
    <property type="evidence" value="ECO:0007669"/>
    <property type="project" value="TreeGrafter"/>
</dbReference>
<dbReference type="Proteomes" id="UP001153269">
    <property type="component" value="Unassembled WGS sequence"/>
</dbReference>
<reference evidence="3" key="1">
    <citation type="submission" date="2020-03" db="EMBL/GenBank/DDBJ databases">
        <authorList>
            <person name="Weist P."/>
        </authorList>
    </citation>
    <scope>NUCLEOTIDE SEQUENCE</scope>
</reference>
<protein>
    <submittedName>
        <fullName evidence="3">Uncharacterized protein</fullName>
    </submittedName>
</protein>
<proteinExistence type="inferred from homology"/>
<accession>A0A9N7TIE7</accession>
<organism evidence="3 4">
    <name type="scientific">Pleuronectes platessa</name>
    <name type="common">European plaice</name>
    <dbReference type="NCBI Taxonomy" id="8262"/>
    <lineage>
        <taxon>Eukaryota</taxon>
        <taxon>Metazoa</taxon>
        <taxon>Chordata</taxon>
        <taxon>Craniata</taxon>
        <taxon>Vertebrata</taxon>
        <taxon>Euteleostomi</taxon>
        <taxon>Actinopterygii</taxon>
        <taxon>Neopterygii</taxon>
        <taxon>Teleostei</taxon>
        <taxon>Neoteleostei</taxon>
        <taxon>Acanthomorphata</taxon>
        <taxon>Carangaria</taxon>
        <taxon>Pleuronectiformes</taxon>
        <taxon>Pleuronectoidei</taxon>
        <taxon>Pleuronectidae</taxon>
        <taxon>Pleuronectes</taxon>
    </lineage>
</organism>